<dbReference type="InterPro" id="IPR050767">
    <property type="entry name" value="Sel1_AlgK"/>
</dbReference>
<comment type="similarity">
    <text evidence="1">Belongs to the sel-1 family.</text>
</comment>
<feature type="region of interest" description="Disordered" evidence="2">
    <location>
        <begin position="198"/>
        <end position="243"/>
    </location>
</feature>
<dbReference type="AlphaFoldDB" id="A0A835TB72"/>
<protein>
    <submittedName>
        <fullName evidence="3">Uncharacterized protein</fullName>
    </submittedName>
</protein>
<evidence type="ECO:0000313" key="4">
    <source>
        <dbReference type="Proteomes" id="UP000650467"/>
    </source>
</evidence>
<dbReference type="Gene3D" id="1.25.40.10">
    <property type="entry name" value="Tetratricopeptide repeat domain"/>
    <property type="match status" value="2"/>
</dbReference>
<feature type="compositionally biased region" description="Low complexity" evidence="2">
    <location>
        <begin position="800"/>
        <end position="831"/>
    </location>
</feature>
<dbReference type="PANTHER" id="PTHR11102">
    <property type="entry name" value="SEL-1-LIKE PROTEIN"/>
    <property type="match status" value="1"/>
</dbReference>
<dbReference type="Pfam" id="PF08238">
    <property type="entry name" value="Sel1"/>
    <property type="match status" value="10"/>
</dbReference>
<dbReference type="SUPFAM" id="SSF81901">
    <property type="entry name" value="HCP-like"/>
    <property type="match status" value="3"/>
</dbReference>
<comment type="caution">
    <text evidence="3">The sequence shown here is derived from an EMBL/GenBank/DDBJ whole genome shotgun (WGS) entry which is preliminary data.</text>
</comment>
<name>A0A835TB72_CHLIN</name>
<dbReference type="GO" id="GO:0036503">
    <property type="term" value="P:ERAD pathway"/>
    <property type="evidence" value="ECO:0007669"/>
    <property type="project" value="TreeGrafter"/>
</dbReference>
<dbReference type="InterPro" id="IPR006597">
    <property type="entry name" value="Sel1-like"/>
</dbReference>
<accession>A0A835TB72</accession>
<dbReference type="OrthoDB" id="509488at2759"/>
<reference evidence="3" key="1">
    <citation type="journal article" date="2020" name="bioRxiv">
        <title>Comparative genomics of Chlamydomonas.</title>
        <authorList>
            <person name="Craig R.J."/>
            <person name="Hasan A.R."/>
            <person name="Ness R.W."/>
            <person name="Keightley P.D."/>
        </authorList>
    </citation>
    <scope>NUCLEOTIDE SEQUENCE</scope>
    <source>
        <strain evidence="3">SAG 7.73</strain>
    </source>
</reference>
<evidence type="ECO:0000256" key="2">
    <source>
        <dbReference type="SAM" id="MobiDB-lite"/>
    </source>
</evidence>
<evidence type="ECO:0000313" key="3">
    <source>
        <dbReference type="EMBL" id="KAG2442282.1"/>
    </source>
</evidence>
<dbReference type="InterPro" id="IPR011990">
    <property type="entry name" value="TPR-like_helical_dom_sf"/>
</dbReference>
<dbReference type="EMBL" id="JAEHOC010000004">
    <property type="protein sequence ID" value="KAG2442282.1"/>
    <property type="molecule type" value="Genomic_DNA"/>
</dbReference>
<gene>
    <name evidence="3" type="ORF">HXX76_002368</name>
</gene>
<dbReference type="PANTHER" id="PTHR11102:SF147">
    <property type="entry name" value="SEL1L ADAPTOR SUBUNIT OF ERAD E3 UBIQUITIN LIGASE"/>
    <property type="match status" value="1"/>
</dbReference>
<feature type="region of interest" description="Disordered" evidence="2">
    <location>
        <begin position="800"/>
        <end position="839"/>
    </location>
</feature>
<dbReference type="GO" id="GO:0005789">
    <property type="term" value="C:endoplasmic reticulum membrane"/>
    <property type="evidence" value="ECO:0007669"/>
    <property type="project" value="TreeGrafter"/>
</dbReference>
<keyword evidence="4" id="KW-1185">Reference proteome</keyword>
<feature type="compositionally biased region" description="Low complexity" evidence="2">
    <location>
        <begin position="213"/>
        <end position="243"/>
    </location>
</feature>
<dbReference type="SMART" id="SM00671">
    <property type="entry name" value="SEL1"/>
    <property type="match status" value="11"/>
</dbReference>
<evidence type="ECO:0000256" key="1">
    <source>
        <dbReference type="ARBA" id="ARBA00038101"/>
    </source>
</evidence>
<dbReference type="Proteomes" id="UP000650467">
    <property type="component" value="Unassembled WGS sequence"/>
</dbReference>
<organism evidence="3 4">
    <name type="scientific">Chlamydomonas incerta</name>
    <dbReference type="NCBI Taxonomy" id="51695"/>
    <lineage>
        <taxon>Eukaryota</taxon>
        <taxon>Viridiplantae</taxon>
        <taxon>Chlorophyta</taxon>
        <taxon>core chlorophytes</taxon>
        <taxon>Chlorophyceae</taxon>
        <taxon>CS clade</taxon>
        <taxon>Chlamydomonadales</taxon>
        <taxon>Chlamydomonadaceae</taxon>
        <taxon>Chlamydomonas</taxon>
    </lineage>
</organism>
<sequence length="839" mass="88988">MAIRSKRELTWGEQQKAAEYLVTAAGFRSTAHGRSFPFNGTADAARRGAAPATDGLQLPGYGGSVNISHTAHRGAVRELAKAFLDGSGVSQDMRLALELFRTAAEAGDAEAQGHMGLCFSMGLDSPDCWTADGIVRFRPPKPAEALLHYYFGAAGGDMASRMALGYRHLMGLGVPRSCWSAASYYQPVGEKVSDLAAATMPPPTTLEDDEPAGSSSSSGGSGSSSTAAEDATAPALAPPSGSLPHVERIRLHLQAAQGGLRSERHKEVVQYYQYSADRGNTEAQTAVGQVLNYGTHGVDRDHDAALAYFKLAAAAGDVDAMAHLGAMYANGYGTRRSYEQAVDWWTRAARRNNANALFGLGYLYLTARGVSQDYDRAFQYFSKAAEQVHAEARPDALFYMGVMHLKGYGVRRKSVQRALSYFTLAAHAGHSLAQYNAAMMHLAGKGTPRNCKPAVSLLKALAERGPAASSVQLGHEHFFRGRYGLALLSYLRAADLGMEVAQSNAAWMLERGYAPGLGASELAFSMYKQSAAQSNVHSLLCMGDSYFYGRGVGQDWVRSAALYYEAYQERSAEAMFNLGFMHEFGVGVPQDLQLAKRFYNMAKHTQADAFLPVALANAWLQLHAWWDKLRPLLPSTPFLDPIWNSVFALHPPHTSLFGPWVARAQRLLPNLALFQAEVAFWRWMDVAGLGALGGVLQLGDAGESVMLLALLGGLALVVRVRRRRAEARQQQQDAARLLLAAEQQAQAMVAAVLAGGLGMEHGHAAPAGAGAAAAAALRGQQPPAGDVVVEDAAQAAVGSTATAAVATQGASTSAGAGTAPDAGAAEPAQDGSGAADTAH</sequence>
<proteinExistence type="inferred from homology"/>